<dbReference type="InterPro" id="IPR008173">
    <property type="entry name" value="Adenylyl_cyclase_CyaB"/>
</dbReference>
<dbReference type="InterPro" id="IPR033469">
    <property type="entry name" value="CYTH-like_dom_sf"/>
</dbReference>
<organism evidence="2 3">
    <name type="scientific">Drosophila pseudoobscura pseudoobscura</name>
    <name type="common">Fruit fly</name>
    <dbReference type="NCBI Taxonomy" id="46245"/>
    <lineage>
        <taxon>Eukaryota</taxon>
        <taxon>Metazoa</taxon>
        <taxon>Ecdysozoa</taxon>
        <taxon>Arthropoda</taxon>
        <taxon>Hexapoda</taxon>
        <taxon>Insecta</taxon>
        <taxon>Pterygota</taxon>
        <taxon>Neoptera</taxon>
        <taxon>Endopterygota</taxon>
        <taxon>Diptera</taxon>
        <taxon>Brachycera</taxon>
        <taxon>Muscomorpha</taxon>
        <taxon>Ephydroidea</taxon>
        <taxon>Drosophilidae</taxon>
        <taxon>Drosophila</taxon>
        <taxon>Sophophora</taxon>
    </lineage>
</organism>
<gene>
    <name evidence="3" type="primary">LOC4815505</name>
</gene>
<dbReference type="GO" id="GO:0016462">
    <property type="term" value="F:pyrophosphatase activity"/>
    <property type="evidence" value="ECO:0007669"/>
    <property type="project" value="UniProtKB-ARBA"/>
</dbReference>
<dbReference type="PANTHER" id="PTHR21028:SF2">
    <property type="entry name" value="CYTH DOMAIN-CONTAINING PROTEIN"/>
    <property type="match status" value="1"/>
</dbReference>
<name>A0A6I8UGN2_DROPS</name>
<dbReference type="InterPro" id="IPR023577">
    <property type="entry name" value="CYTH_domain"/>
</dbReference>
<dbReference type="InParanoid" id="A0A6I8UGN2"/>
<dbReference type="CDD" id="cd07890">
    <property type="entry name" value="CYTH-like_AC_IV-like"/>
    <property type="match status" value="1"/>
</dbReference>
<evidence type="ECO:0000313" key="2">
    <source>
        <dbReference type="Proteomes" id="UP000001819"/>
    </source>
</evidence>
<dbReference type="SMART" id="SM01118">
    <property type="entry name" value="CYTH"/>
    <property type="match status" value="1"/>
</dbReference>
<proteinExistence type="predicted"/>
<dbReference type="PANTHER" id="PTHR21028">
    <property type="entry name" value="SI:CH211-156B7.4"/>
    <property type="match status" value="1"/>
</dbReference>
<keyword evidence="2" id="KW-1185">Reference proteome</keyword>
<feature type="domain" description="CYTH" evidence="1">
    <location>
        <begin position="43"/>
        <end position="217"/>
    </location>
</feature>
<dbReference type="Gene3D" id="2.40.320.10">
    <property type="entry name" value="Hypothetical Protein Pfu-838710-001"/>
    <property type="match status" value="1"/>
</dbReference>
<dbReference type="Pfam" id="PF01928">
    <property type="entry name" value="CYTH"/>
    <property type="match status" value="1"/>
</dbReference>
<dbReference type="PROSITE" id="PS51707">
    <property type="entry name" value="CYTH"/>
    <property type="match status" value="1"/>
</dbReference>
<dbReference type="SUPFAM" id="SSF55154">
    <property type="entry name" value="CYTH-like phosphatases"/>
    <property type="match status" value="1"/>
</dbReference>
<accession>A0A6I8UGN2</accession>
<dbReference type="FunCoup" id="A0A6I8UGN2">
    <property type="interactions" value="1"/>
</dbReference>
<sequence>MMYRLCSLTNKNGVVPAVPLINLMSIDVRHKIGPSMEATPADQRNVEIKARIPGGSEDFARRLDIAKKLTGSQTGELIVQRDVFFESPLGGRLKLRYLQPPSRSQLVYYDRPDVAGPKLSCFNKIEVDEPAVLEKILGQTNGILGQLDKKRHLFIHEQTRIHLDEVQDLGHFMEFEVCLRPEQTLEEGQTIAEQLAKTFGILEADLMTGSYFDALRETLDCAFYNSL</sequence>
<dbReference type="ExpressionAtlas" id="A0A6I8UGN2">
    <property type="expression patterns" value="baseline"/>
</dbReference>
<dbReference type="AlphaFoldDB" id="A0A6I8UGN2"/>
<dbReference type="KEGG" id="dpo:4815505"/>
<evidence type="ECO:0000313" key="3">
    <source>
        <dbReference type="RefSeq" id="XP_001355218.4"/>
    </source>
</evidence>
<protein>
    <recommendedName>
        <fullName evidence="1">CYTH domain-containing protein</fullName>
    </recommendedName>
</protein>
<dbReference type="Proteomes" id="UP000001819">
    <property type="component" value="Chromosome X"/>
</dbReference>
<dbReference type="RefSeq" id="XP_001355218.4">
    <property type="nucleotide sequence ID" value="XM_001355182.4"/>
</dbReference>
<evidence type="ECO:0000259" key="1">
    <source>
        <dbReference type="PROSITE" id="PS51707"/>
    </source>
</evidence>
<reference evidence="3" key="1">
    <citation type="submission" date="2025-08" db="UniProtKB">
        <authorList>
            <consortium name="RefSeq"/>
        </authorList>
    </citation>
    <scope>IDENTIFICATION</scope>
    <source>
        <strain evidence="3">MV-25-SWS-2005</strain>
        <tissue evidence="3">Whole body</tissue>
    </source>
</reference>